<sequence length="321" mass="36408">MNWIKPLTIVEFVFIGIFLLVYATYFIRLYILARRLGTTARSVIFKFITRVIYLSLCIMGLLGPSFGINEIEAQATGKDIYLVFDLSKSMDAVDIEPSRLEKTKFELIKNIDLLKSDRIGLIVFSSGAYTHSPLTFDRDAVKLFIQKLNSELFVQNGTNLNSAFELILSKFKISSVQNPRKSKVVVLITDGEDFGQLDSNILAELKKNKINLLTLGVGTAQGGQIREELDFKKDSGGKIIISKLNASYLIKLTKDLNGKYFQLNNQQNGVVDLLKEVDKVESNWIDTRKMTVANNKYYYFVFLALILIIIDILFTVRTIKI</sequence>
<dbReference type="InterPro" id="IPR036465">
    <property type="entry name" value="vWFA_dom_sf"/>
</dbReference>
<dbReference type="Gene3D" id="3.40.50.410">
    <property type="entry name" value="von Willebrand factor, type A domain"/>
    <property type="match status" value="1"/>
</dbReference>
<accession>A0ABN4AT90</accession>
<evidence type="ECO:0000256" key="1">
    <source>
        <dbReference type="ARBA" id="ARBA00022475"/>
    </source>
</evidence>
<dbReference type="Proteomes" id="UP000002875">
    <property type="component" value="Chromosome"/>
</dbReference>
<evidence type="ECO:0000256" key="4">
    <source>
        <dbReference type="ARBA" id="ARBA00023136"/>
    </source>
</evidence>
<reference evidence="7 8" key="1">
    <citation type="submission" date="2011-07" db="EMBL/GenBank/DDBJ databases">
        <title>The complete genome of chromosome of Emticicia oligotrophica DSM 17448.</title>
        <authorList>
            <consortium name="US DOE Joint Genome Institute (JGI-PGF)"/>
            <person name="Lucas S."/>
            <person name="Han J."/>
            <person name="Lapidus A."/>
            <person name="Bruce D."/>
            <person name="Goodwin L."/>
            <person name="Pitluck S."/>
            <person name="Peters L."/>
            <person name="Kyrpides N."/>
            <person name="Mavromatis K."/>
            <person name="Ivanova N."/>
            <person name="Ovchinnikova G."/>
            <person name="Teshima H."/>
            <person name="Detter J.C."/>
            <person name="Tapia R."/>
            <person name="Han C."/>
            <person name="Land M."/>
            <person name="Hauser L."/>
            <person name="Markowitz V."/>
            <person name="Cheng J.-F."/>
            <person name="Hugenholtz P."/>
            <person name="Woyke T."/>
            <person name="Wu D."/>
            <person name="Tindall B."/>
            <person name="Pomrenke H."/>
            <person name="Brambilla E."/>
            <person name="Klenk H.-P."/>
            <person name="Eisen J.A."/>
        </authorList>
    </citation>
    <scope>NUCLEOTIDE SEQUENCE [LARGE SCALE GENOMIC DNA]</scope>
    <source>
        <strain evidence="7 8">DSM 17448</strain>
    </source>
</reference>
<dbReference type="SUPFAM" id="SSF53300">
    <property type="entry name" value="vWA-like"/>
    <property type="match status" value="1"/>
</dbReference>
<keyword evidence="3 5" id="KW-1133">Transmembrane helix</keyword>
<feature type="transmembrane region" description="Helical" evidence="5">
    <location>
        <begin position="12"/>
        <end position="31"/>
    </location>
</feature>
<gene>
    <name evidence="7" type="ordered locus">Emtol_3932</name>
</gene>
<keyword evidence="1" id="KW-1003">Cell membrane</keyword>
<feature type="transmembrane region" description="Helical" evidence="5">
    <location>
        <begin position="43"/>
        <end position="62"/>
    </location>
</feature>
<evidence type="ECO:0000256" key="2">
    <source>
        <dbReference type="ARBA" id="ARBA00022692"/>
    </source>
</evidence>
<dbReference type="PANTHER" id="PTHR22550">
    <property type="entry name" value="SPORE GERMINATION PROTEIN"/>
    <property type="match status" value="1"/>
</dbReference>
<keyword evidence="2 5" id="KW-0812">Transmembrane</keyword>
<evidence type="ECO:0000313" key="7">
    <source>
        <dbReference type="EMBL" id="AFK05058.1"/>
    </source>
</evidence>
<dbReference type="InterPro" id="IPR002035">
    <property type="entry name" value="VWF_A"/>
</dbReference>
<dbReference type="InterPro" id="IPR050768">
    <property type="entry name" value="UPF0353/GerABKA_families"/>
</dbReference>
<dbReference type="PROSITE" id="PS50234">
    <property type="entry name" value="VWFA"/>
    <property type="match status" value="1"/>
</dbReference>
<dbReference type="RefSeq" id="WP_015030746.1">
    <property type="nucleotide sequence ID" value="NC_018748.1"/>
</dbReference>
<dbReference type="PANTHER" id="PTHR22550:SF5">
    <property type="entry name" value="LEUCINE ZIPPER PROTEIN 4"/>
    <property type="match status" value="1"/>
</dbReference>
<dbReference type="EMBL" id="CP002961">
    <property type="protein sequence ID" value="AFK05058.1"/>
    <property type="molecule type" value="Genomic_DNA"/>
</dbReference>
<feature type="transmembrane region" description="Helical" evidence="5">
    <location>
        <begin position="297"/>
        <end position="316"/>
    </location>
</feature>
<organism evidence="7 8">
    <name type="scientific">Emticicia oligotrophica (strain DSM 17448 / CIP 109782 / MTCC 6937 / GPTSA100-15)</name>
    <dbReference type="NCBI Taxonomy" id="929562"/>
    <lineage>
        <taxon>Bacteria</taxon>
        <taxon>Pseudomonadati</taxon>
        <taxon>Bacteroidota</taxon>
        <taxon>Cytophagia</taxon>
        <taxon>Cytophagales</taxon>
        <taxon>Leadbetterellaceae</taxon>
        <taxon>Emticicia</taxon>
    </lineage>
</organism>
<evidence type="ECO:0000256" key="5">
    <source>
        <dbReference type="SAM" id="Phobius"/>
    </source>
</evidence>
<dbReference type="SMART" id="SM00327">
    <property type="entry name" value="VWA"/>
    <property type="match status" value="1"/>
</dbReference>
<name>A0ABN4AT90_EMTOG</name>
<protein>
    <submittedName>
        <fullName evidence="7">von Willebrand factor type A</fullName>
    </submittedName>
</protein>
<feature type="domain" description="VWFA" evidence="6">
    <location>
        <begin position="79"/>
        <end position="277"/>
    </location>
</feature>
<evidence type="ECO:0000313" key="8">
    <source>
        <dbReference type="Proteomes" id="UP000002875"/>
    </source>
</evidence>
<dbReference type="Pfam" id="PF13519">
    <property type="entry name" value="VWA_2"/>
    <property type="match status" value="1"/>
</dbReference>
<proteinExistence type="predicted"/>
<evidence type="ECO:0000259" key="6">
    <source>
        <dbReference type="PROSITE" id="PS50234"/>
    </source>
</evidence>
<keyword evidence="8" id="KW-1185">Reference proteome</keyword>
<keyword evidence="4 5" id="KW-0472">Membrane</keyword>
<evidence type="ECO:0000256" key="3">
    <source>
        <dbReference type="ARBA" id="ARBA00022989"/>
    </source>
</evidence>